<name>A0A067CQX0_SAPPC</name>
<dbReference type="GeneID" id="24127807"/>
<dbReference type="KEGG" id="spar:SPRG_05411"/>
<dbReference type="Proteomes" id="UP000030745">
    <property type="component" value="Unassembled WGS sequence"/>
</dbReference>
<feature type="region of interest" description="Disordered" evidence="1">
    <location>
        <begin position="321"/>
        <end position="354"/>
    </location>
</feature>
<protein>
    <submittedName>
        <fullName evidence="2">Uncharacterized protein</fullName>
    </submittedName>
</protein>
<dbReference type="AlphaFoldDB" id="A0A067CQX0"/>
<evidence type="ECO:0000313" key="3">
    <source>
        <dbReference type="Proteomes" id="UP000030745"/>
    </source>
</evidence>
<reference evidence="2 3" key="1">
    <citation type="journal article" date="2013" name="PLoS Genet.">
        <title>Distinctive expansion of potential virulence genes in the genome of the oomycete fish pathogen Saprolegnia parasitica.</title>
        <authorList>
            <person name="Jiang R.H."/>
            <person name="de Bruijn I."/>
            <person name="Haas B.J."/>
            <person name="Belmonte R."/>
            <person name="Lobach L."/>
            <person name="Christie J."/>
            <person name="van den Ackerveken G."/>
            <person name="Bottin A."/>
            <person name="Bulone V."/>
            <person name="Diaz-Moreno S.M."/>
            <person name="Dumas B."/>
            <person name="Fan L."/>
            <person name="Gaulin E."/>
            <person name="Govers F."/>
            <person name="Grenville-Briggs L.J."/>
            <person name="Horner N.R."/>
            <person name="Levin J.Z."/>
            <person name="Mammella M."/>
            <person name="Meijer H.J."/>
            <person name="Morris P."/>
            <person name="Nusbaum C."/>
            <person name="Oome S."/>
            <person name="Phillips A.J."/>
            <person name="van Rooyen D."/>
            <person name="Rzeszutek E."/>
            <person name="Saraiva M."/>
            <person name="Secombes C.J."/>
            <person name="Seidl M.F."/>
            <person name="Snel B."/>
            <person name="Stassen J.H."/>
            <person name="Sykes S."/>
            <person name="Tripathy S."/>
            <person name="van den Berg H."/>
            <person name="Vega-Arreguin J.C."/>
            <person name="Wawra S."/>
            <person name="Young S.K."/>
            <person name="Zeng Q."/>
            <person name="Dieguez-Uribeondo J."/>
            <person name="Russ C."/>
            <person name="Tyler B.M."/>
            <person name="van West P."/>
        </authorList>
    </citation>
    <scope>NUCLEOTIDE SEQUENCE [LARGE SCALE GENOMIC DNA]</scope>
    <source>
        <strain evidence="2 3">CBS 223.65</strain>
    </source>
</reference>
<evidence type="ECO:0000313" key="2">
    <source>
        <dbReference type="EMBL" id="KDO29167.1"/>
    </source>
</evidence>
<organism evidence="2 3">
    <name type="scientific">Saprolegnia parasitica (strain CBS 223.65)</name>
    <dbReference type="NCBI Taxonomy" id="695850"/>
    <lineage>
        <taxon>Eukaryota</taxon>
        <taxon>Sar</taxon>
        <taxon>Stramenopiles</taxon>
        <taxon>Oomycota</taxon>
        <taxon>Saprolegniomycetes</taxon>
        <taxon>Saprolegniales</taxon>
        <taxon>Saprolegniaceae</taxon>
        <taxon>Saprolegnia</taxon>
    </lineage>
</organism>
<keyword evidence="3" id="KW-1185">Reference proteome</keyword>
<gene>
    <name evidence="2" type="ORF">SPRG_05411</name>
</gene>
<accession>A0A067CQX0</accession>
<dbReference type="VEuPathDB" id="FungiDB:SPRG_05411"/>
<proteinExistence type="predicted"/>
<dbReference type="OrthoDB" id="63696at2759"/>
<feature type="region of interest" description="Disordered" evidence="1">
    <location>
        <begin position="1"/>
        <end position="32"/>
    </location>
</feature>
<evidence type="ECO:0000256" key="1">
    <source>
        <dbReference type="SAM" id="MobiDB-lite"/>
    </source>
</evidence>
<dbReference type="EMBL" id="KK583207">
    <property type="protein sequence ID" value="KDO29167.1"/>
    <property type="molecule type" value="Genomic_DNA"/>
</dbReference>
<sequence length="533" mass="57070">MADSKMMNEEASEFGLAERDDEDDGSSGRVDAGKMLQAPSMAFAAPSDALSLSALAQQTNEILTDASLAPAVYATHPDFTKLTPLAGSAPLPEDLEAAKTRLRDCPVAAKEWVIFEARLRPDVAMAAIQELLATIVLTDGFKVSDADASMARGAQLFTNVVIEPATSTLQTSAIALFPAKTEHVFSCLGVSESKLRVLRLYVGVSGGTPTLSTASKLALHDRADALFDRLRTALVEVGYALAMLSTPAFCDADDTSDDLVALDPDYVANVRRAFDTEMKASLRELALPLEEYAHAQELACAHVLSLLEPLFTKYNLPKPRRESATSLTSRRQLDLADTSPDTEEAKEAASTSTLSRGEQVARLVHGLWESMATRNRVGIQAKLAEKQAQVTRRATFAKALAATAIASVVESATAQDAHSLQTALGSSEYGDGVVLFEGACMVGKVPSKLFITFERVVCKCGMFMFASTKDLPFEAILKIEKPVVLGLSVISLALVSGDAVKLTLPSDVDRVYELLAQVWRMHQEPPAAPSTAS</sequence>
<dbReference type="RefSeq" id="XP_012200046.1">
    <property type="nucleotide sequence ID" value="XM_012344656.1"/>
</dbReference>
<dbReference type="OMA" id="ANMRDLC"/>